<sequence length="203" mass="23002">MTNESSTPSRYSRRRFLVQGTLFAAGLTFTRLLGSNAFAQSKKALLPENMALGLSLTLVQPAGGRVERPYIAVWIEDEAGNPVRTLALWVNKAEKERTRWINELRRWFRGDTARKGKGGENLVPTLSSATRQPGKYSVEWDGKDDRKEQAEQGDYYICIESAREHGKYHLIREKVSLGKEALSKTLKGNIEIQEVALDYRTQK</sequence>
<dbReference type="RefSeq" id="WP_189002296.1">
    <property type="nucleotide sequence ID" value="NZ_BMOD01000005.1"/>
</dbReference>
<evidence type="ECO:0000313" key="2">
    <source>
        <dbReference type="Proteomes" id="UP000632222"/>
    </source>
</evidence>
<evidence type="ECO:0008006" key="3">
    <source>
        <dbReference type="Google" id="ProtNLM"/>
    </source>
</evidence>
<reference evidence="2" key="1">
    <citation type="journal article" date="2019" name="Int. J. Syst. Evol. Microbiol.">
        <title>The Global Catalogue of Microorganisms (GCM) 10K type strain sequencing project: providing services to taxonomists for standard genome sequencing and annotation.</title>
        <authorList>
            <consortium name="The Broad Institute Genomics Platform"/>
            <consortium name="The Broad Institute Genome Sequencing Center for Infectious Disease"/>
            <person name="Wu L."/>
            <person name="Ma J."/>
        </authorList>
    </citation>
    <scope>NUCLEOTIDE SEQUENCE [LARGE SCALE GENOMIC DNA]</scope>
    <source>
        <strain evidence="2">JCM 14370</strain>
    </source>
</reference>
<dbReference type="InterPro" id="IPR006311">
    <property type="entry name" value="TAT_signal"/>
</dbReference>
<dbReference type="Pfam" id="PF10029">
    <property type="entry name" value="DUF2271"/>
    <property type="match status" value="1"/>
</dbReference>
<name>A0ABQ2CY12_9DEIO</name>
<accession>A0ABQ2CY12</accession>
<proteinExistence type="predicted"/>
<keyword evidence="2" id="KW-1185">Reference proteome</keyword>
<organism evidence="1 2">
    <name type="scientific">Deinococcus roseus</name>
    <dbReference type="NCBI Taxonomy" id="392414"/>
    <lineage>
        <taxon>Bacteria</taxon>
        <taxon>Thermotogati</taxon>
        <taxon>Deinococcota</taxon>
        <taxon>Deinococci</taxon>
        <taxon>Deinococcales</taxon>
        <taxon>Deinococcaceae</taxon>
        <taxon>Deinococcus</taxon>
    </lineage>
</organism>
<dbReference type="Gene3D" id="2.60.40.4070">
    <property type="match status" value="1"/>
</dbReference>
<comment type="caution">
    <text evidence="1">The sequence shown here is derived from an EMBL/GenBank/DDBJ whole genome shotgun (WGS) entry which is preliminary data.</text>
</comment>
<dbReference type="EMBL" id="BMOD01000005">
    <property type="protein sequence ID" value="GGJ31774.1"/>
    <property type="molecule type" value="Genomic_DNA"/>
</dbReference>
<dbReference type="InterPro" id="IPR014469">
    <property type="entry name" value="DUF2271"/>
</dbReference>
<gene>
    <name evidence="1" type="ORF">GCM10008938_17400</name>
</gene>
<dbReference type="PROSITE" id="PS51318">
    <property type="entry name" value="TAT"/>
    <property type="match status" value="1"/>
</dbReference>
<evidence type="ECO:0000313" key="1">
    <source>
        <dbReference type="EMBL" id="GGJ31774.1"/>
    </source>
</evidence>
<dbReference type="Proteomes" id="UP000632222">
    <property type="component" value="Unassembled WGS sequence"/>
</dbReference>
<protein>
    <recommendedName>
        <fullName evidence="3">DUF2271 domain-containing protein</fullName>
    </recommendedName>
</protein>